<dbReference type="AlphaFoldDB" id="A0A7T7CBG6"/>
<gene>
    <name evidence="3" type="ORF">HUG15_09860</name>
</gene>
<evidence type="ECO:0000256" key="1">
    <source>
        <dbReference type="ARBA" id="ARBA00023172"/>
    </source>
</evidence>
<dbReference type="PROSITE" id="PS51898">
    <property type="entry name" value="TYR_RECOMBINASE"/>
    <property type="match status" value="1"/>
</dbReference>
<evidence type="ECO:0000259" key="2">
    <source>
        <dbReference type="PROSITE" id="PS51898"/>
    </source>
</evidence>
<dbReference type="RefSeq" id="WP_200128476.1">
    <property type="nucleotide sequence ID" value="NZ_CP054705.1"/>
</dbReference>
<dbReference type="GO" id="GO:0006310">
    <property type="term" value="P:DNA recombination"/>
    <property type="evidence" value="ECO:0007669"/>
    <property type="project" value="UniProtKB-KW"/>
</dbReference>
<dbReference type="InterPro" id="IPR011010">
    <property type="entry name" value="DNA_brk_join_enz"/>
</dbReference>
<dbReference type="Proteomes" id="UP000595823">
    <property type="component" value="Chromosome"/>
</dbReference>
<dbReference type="KEGG" id="scia:HUG15_09860"/>
<proteinExistence type="predicted"/>
<evidence type="ECO:0000313" key="3">
    <source>
        <dbReference type="EMBL" id="QQK75843.1"/>
    </source>
</evidence>
<keyword evidence="4" id="KW-1185">Reference proteome</keyword>
<dbReference type="SUPFAM" id="SSF56349">
    <property type="entry name" value="DNA breaking-rejoining enzymes"/>
    <property type="match status" value="1"/>
</dbReference>
<dbReference type="GO" id="GO:0003677">
    <property type="term" value="F:DNA binding"/>
    <property type="evidence" value="ECO:0007669"/>
    <property type="project" value="InterPro"/>
</dbReference>
<sequence length="91" mass="10686">MQSQKERNYWTKKEVNDFLRRSVSVLSTDFRTLFRVLLFSGTRKGEAVALTWNDVDFRNNTIRVNKTLSMDYGEVQRPKTSSAHRLISLDD</sequence>
<keyword evidence="1" id="KW-0233">DNA recombination</keyword>
<protein>
    <submittedName>
        <fullName evidence="3">Tyrosine-type recombinase/integrase</fullName>
    </submittedName>
</protein>
<dbReference type="InterPro" id="IPR013762">
    <property type="entry name" value="Integrase-like_cat_sf"/>
</dbReference>
<dbReference type="Gene3D" id="1.10.443.10">
    <property type="entry name" value="Intergrase catalytic core"/>
    <property type="match status" value="1"/>
</dbReference>
<feature type="domain" description="Tyr recombinase" evidence="2">
    <location>
        <begin position="5"/>
        <end position="91"/>
    </location>
</feature>
<evidence type="ECO:0000313" key="4">
    <source>
        <dbReference type="Proteomes" id="UP000595823"/>
    </source>
</evidence>
<accession>A0A7T7CBG6</accession>
<dbReference type="Pfam" id="PF00589">
    <property type="entry name" value="Phage_integrase"/>
    <property type="match status" value="1"/>
</dbReference>
<name>A0A7T7CBG6_9BACI</name>
<dbReference type="InterPro" id="IPR002104">
    <property type="entry name" value="Integrase_catalytic"/>
</dbReference>
<organism evidence="3 4">
    <name type="scientific">Salicibibacter cibarius</name>
    <dbReference type="NCBI Taxonomy" id="2743000"/>
    <lineage>
        <taxon>Bacteria</taxon>
        <taxon>Bacillati</taxon>
        <taxon>Bacillota</taxon>
        <taxon>Bacilli</taxon>
        <taxon>Bacillales</taxon>
        <taxon>Bacillaceae</taxon>
        <taxon>Salicibibacter</taxon>
    </lineage>
</organism>
<reference evidence="3 4" key="1">
    <citation type="submission" date="2020-06" db="EMBL/GenBank/DDBJ databases">
        <title>Genomic analysis of Salicibibacter sp. NKC5-3.</title>
        <authorList>
            <person name="Oh Y.J."/>
        </authorList>
    </citation>
    <scope>NUCLEOTIDE SEQUENCE [LARGE SCALE GENOMIC DNA]</scope>
    <source>
        <strain evidence="3 4">NKC5-3</strain>
    </source>
</reference>
<dbReference type="GO" id="GO:0015074">
    <property type="term" value="P:DNA integration"/>
    <property type="evidence" value="ECO:0007669"/>
    <property type="project" value="InterPro"/>
</dbReference>
<dbReference type="EMBL" id="CP054705">
    <property type="protein sequence ID" value="QQK75843.1"/>
    <property type="molecule type" value="Genomic_DNA"/>
</dbReference>